<dbReference type="KEGG" id="noj:EJ995_02760"/>
<protein>
    <submittedName>
        <fullName evidence="2">Uncharacterized protein</fullName>
    </submittedName>
</protein>
<accession>A0A3S9MVF5</accession>
<dbReference type="OrthoDB" id="1143873at2"/>
<evidence type="ECO:0000313" key="2">
    <source>
        <dbReference type="EMBL" id="AZQ43206.1"/>
    </source>
</evidence>
<evidence type="ECO:0000313" key="3">
    <source>
        <dbReference type="Proteomes" id="UP000279600"/>
    </source>
</evidence>
<keyword evidence="3" id="KW-1185">Reference proteome</keyword>
<feature type="transmembrane region" description="Helical" evidence="1">
    <location>
        <begin position="96"/>
        <end position="118"/>
    </location>
</feature>
<keyword evidence="1" id="KW-1133">Transmembrane helix</keyword>
<dbReference type="RefSeq" id="WP_126445386.1">
    <property type="nucleotide sequence ID" value="NZ_CP034549.1"/>
</dbReference>
<dbReference type="AlphaFoldDB" id="A0A3S9MVF5"/>
<gene>
    <name evidence="2" type="ORF">EJ995_02760</name>
</gene>
<keyword evidence="1" id="KW-0812">Transmembrane</keyword>
<sequence length="121" mass="13774">MKFYLQTFIVILVCCLIAYFVHDWYVDNPAISPLRIYLFLGLATFLTVSALKFTHAYVPDKLGYAFLAAIFIKCGAALVLFPELIAEDPALSKRQLLGFIAPYFIFLFVEVGIVIKWLNKN</sequence>
<feature type="transmembrane region" description="Helical" evidence="1">
    <location>
        <begin position="37"/>
        <end position="58"/>
    </location>
</feature>
<reference evidence="2 3" key="1">
    <citation type="submission" date="2018-12" db="EMBL/GenBank/DDBJ databases">
        <title>Complete genome of Nonlabens sp. MJ115.</title>
        <authorList>
            <person name="Choi H.S."/>
            <person name="Jung J."/>
        </authorList>
    </citation>
    <scope>NUCLEOTIDE SEQUENCE [LARGE SCALE GENOMIC DNA]</scope>
    <source>
        <strain evidence="2 3">MJ115</strain>
    </source>
</reference>
<dbReference type="InterPro" id="IPR046166">
    <property type="entry name" value="DUF6168"/>
</dbReference>
<dbReference type="Pfam" id="PF19665">
    <property type="entry name" value="DUF6168"/>
    <property type="match status" value="1"/>
</dbReference>
<proteinExistence type="predicted"/>
<dbReference type="EMBL" id="CP034549">
    <property type="protein sequence ID" value="AZQ43206.1"/>
    <property type="molecule type" value="Genomic_DNA"/>
</dbReference>
<evidence type="ECO:0000256" key="1">
    <source>
        <dbReference type="SAM" id="Phobius"/>
    </source>
</evidence>
<name>A0A3S9MVF5_9FLAO</name>
<feature type="transmembrane region" description="Helical" evidence="1">
    <location>
        <begin position="64"/>
        <end position="84"/>
    </location>
</feature>
<organism evidence="2 3">
    <name type="scientific">Nonlabens ponticola</name>
    <dbReference type="NCBI Taxonomy" id="2496866"/>
    <lineage>
        <taxon>Bacteria</taxon>
        <taxon>Pseudomonadati</taxon>
        <taxon>Bacteroidota</taxon>
        <taxon>Flavobacteriia</taxon>
        <taxon>Flavobacteriales</taxon>
        <taxon>Flavobacteriaceae</taxon>
        <taxon>Nonlabens</taxon>
    </lineage>
</organism>
<keyword evidence="1" id="KW-0472">Membrane</keyword>
<feature type="transmembrane region" description="Helical" evidence="1">
    <location>
        <begin position="6"/>
        <end position="25"/>
    </location>
</feature>
<dbReference type="Proteomes" id="UP000279600">
    <property type="component" value="Chromosome"/>
</dbReference>